<dbReference type="AlphaFoldDB" id="A0AAQ4D6N9"/>
<gene>
    <name evidence="3" type="ORF">V5799_004235</name>
</gene>
<evidence type="ECO:0000259" key="2">
    <source>
        <dbReference type="Pfam" id="PF13613"/>
    </source>
</evidence>
<dbReference type="PANTHER" id="PTHR46579">
    <property type="entry name" value="F5/8 TYPE C DOMAIN-CONTAINING PROTEIN-RELATED"/>
    <property type="match status" value="1"/>
</dbReference>
<accession>A0AAQ4D6N9</accession>
<dbReference type="InterPro" id="IPR027805">
    <property type="entry name" value="Transposase_HTH_dom"/>
</dbReference>
<keyword evidence="4" id="KW-1185">Reference proteome</keyword>
<name>A0AAQ4D6N9_AMBAM</name>
<reference evidence="3 4" key="1">
    <citation type="journal article" date="2023" name="Arcadia Sci">
        <title>De novo assembly of a long-read Amblyomma americanum tick genome.</title>
        <authorList>
            <person name="Chou S."/>
            <person name="Poskanzer K.E."/>
            <person name="Rollins M."/>
            <person name="Thuy-Boun P.S."/>
        </authorList>
    </citation>
    <scope>NUCLEOTIDE SEQUENCE [LARGE SCALE GENOMIC DNA]</scope>
    <source>
        <strain evidence="3">F_SG_1</strain>
        <tissue evidence="3">Salivary glands</tissue>
    </source>
</reference>
<evidence type="ECO:0000313" key="3">
    <source>
        <dbReference type="EMBL" id="KAK8758129.1"/>
    </source>
</evidence>
<feature type="domain" description="Transposase Helix-turn-helix" evidence="2">
    <location>
        <begin position="297"/>
        <end position="334"/>
    </location>
</feature>
<dbReference type="Proteomes" id="UP001321473">
    <property type="component" value="Unassembled WGS sequence"/>
</dbReference>
<sequence>MEELSSNGLTWRASTESMASKVYCFSCCVDSPARAAMQHFTQFNGYYGCSWCLHPGKTIDGTVKYPVNCVVRDRSMEGTKKKMHRAVATGEVIKGLKGVTPLINLAYFDVIWSFSPDYMHCVLLGVSRQLTECWLSNVVAKHKNTSSKTASASPVLLLNELEIGCVVDVPQCDQSADHLYSMGPPDAASDAALRKVAHLLEHCEKLEHENSLLRKDKSELQKEVEDLKSQLNDVKVEALKEKLKLKDCVSKVHDFVPDEKRLVFYTGFNSFKKFDAFIEHVECMYQALKTGAGRPPALTMKEQLIAVLCRLRVGLLEQDLAHRLKVSVATKKRWKLLGKNGTLKKWFELLKIDSDPLESLNKKNS</sequence>
<comment type="caution">
    <text evidence="3">The sequence shown here is derived from an EMBL/GenBank/DDBJ whole genome shotgun (WGS) entry which is preliminary data.</text>
</comment>
<dbReference type="PANTHER" id="PTHR46579:SF1">
    <property type="entry name" value="F5_8 TYPE C DOMAIN-CONTAINING PROTEIN"/>
    <property type="match status" value="1"/>
</dbReference>
<proteinExistence type="predicted"/>
<keyword evidence="1" id="KW-0175">Coiled coil</keyword>
<evidence type="ECO:0000313" key="4">
    <source>
        <dbReference type="Proteomes" id="UP001321473"/>
    </source>
</evidence>
<organism evidence="3 4">
    <name type="scientific">Amblyomma americanum</name>
    <name type="common">Lone star tick</name>
    <dbReference type="NCBI Taxonomy" id="6943"/>
    <lineage>
        <taxon>Eukaryota</taxon>
        <taxon>Metazoa</taxon>
        <taxon>Ecdysozoa</taxon>
        <taxon>Arthropoda</taxon>
        <taxon>Chelicerata</taxon>
        <taxon>Arachnida</taxon>
        <taxon>Acari</taxon>
        <taxon>Parasitiformes</taxon>
        <taxon>Ixodida</taxon>
        <taxon>Ixodoidea</taxon>
        <taxon>Ixodidae</taxon>
        <taxon>Amblyomminae</taxon>
        <taxon>Amblyomma</taxon>
    </lineage>
</organism>
<dbReference type="Pfam" id="PF13613">
    <property type="entry name" value="HTH_Tnp_4"/>
    <property type="match status" value="1"/>
</dbReference>
<dbReference type="EMBL" id="JARKHS020034439">
    <property type="protein sequence ID" value="KAK8758129.1"/>
    <property type="molecule type" value="Genomic_DNA"/>
</dbReference>
<evidence type="ECO:0000256" key="1">
    <source>
        <dbReference type="SAM" id="Coils"/>
    </source>
</evidence>
<protein>
    <recommendedName>
        <fullName evidence="2">Transposase Helix-turn-helix domain-containing protein</fullName>
    </recommendedName>
</protein>
<feature type="coiled-coil region" evidence="1">
    <location>
        <begin position="196"/>
        <end position="244"/>
    </location>
</feature>